<reference evidence="1 2" key="1">
    <citation type="submission" date="2014-04" db="EMBL/GenBank/DDBJ databases">
        <authorList>
            <consortium name="DOE Joint Genome Institute"/>
            <person name="Kuo A."/>
            <person name="Kohler A."/>
            <person name="Nagy L.G."/>
            <person name="Floudas D."/>
            <person name="Copeland A."/>
            <person name="Barry K.W."/>
            <person name="Cichocki N."/>
            <person name="Veneault-Fourrey C."/>
            <person name="LaButti K."/>
            <person name="Lindquist E.A."/>
            <person name="Lipzen A."/>
            <person name="Lundell T."/>
            <person name="Morin E."/>
            <person name="Murat C."/>
            <person name="Sun H."/>
            <person name="Tunlid A."/>
            <person name="Henrissat B."/>
            <person name="Grigoriev I.V."/>
            <person name="Hibbett D.S."/>
            <person name="Martin F."/>
            <person name="Nordberg H.P."/>
            <person name="Cantor M.N."/>
            <person name="Hua S.X."/>
        </authorList>
    </citation>
    <scope>NUCLEOTIDE SEQUENCE [LARGE SCALE GENOMIC DNA]</scope>
    <source>
        <strain evidence="1 2">Foug A</strain>
    </source>
</reference>
<dbReference type="EMBL" id="KN822090">
    <property type="protein sequence ID" value="KIM58150.1"/>
    <property type="molecule type" value="Genomic_DNA"/>
</dbReference>
<reference evidence="2" key="2">
    <citation type="submission" date="2015-01" db="EMBL/GenBank/DDBJ databases">
        <title>Evolutionary Origins and Diversification of the Mycorrhizal Mutualists.</title>
        <authorList>
            <consortium name="DOE Joint Genome Institute"/>
            <consortium name="Mycorrhizal Genomics Consortium"/>
            <person name="Kohler A."/>
            <person name="Kuo A."/>
            <person name="Nagy L.G."/>
            <person name="Floudas D."/>
            <person name="Copeland A."/>
            <person name="Barry K.W."/>
            <person name="Cichocki N."/>
            <person name="Veneault-Fourrey C."/>
            <person name="LaButti K."/>
            <person name="Lindquist E.A."/>
            <person name="Lipzen A."/>
            <person name="Lundell T."/>
            <person name="Morin E."/>
            <person name="Murat C."/>
            <person name="Riley R."/>
            <person name="Ohm R."/>
            <person name="Sun H."/>
            <person name="Tunlid A."/>
            <person name="Henrissat B."/>
            <person name="Grigoriev I.V."/>
            <person name="Hibbett D.S."/>
            <person name="Martin F."/>
        </authorList>
    </citation>
    <scope>NUCLEOTIDE SEQUENCE [LARGE SCALE GENOMIC DNA]</scope>
    <source>
        <strain evidence="2">Foug A</strain>
    </source>
</reference>
<evidence type="ECO:0000313" key="1">
    <source>
        <dbReference type="EMBL" id="KIM58150.1"/>
    </source>
</evidence>
<protein>
    <submittedName>
        <fullName evidence="1">Uncharacterized protein</fullName>
    </submittedName>
</protein>
<dbReference type="InParanoid" id="A0A0C3DBT1"/>
<dbReference type="AlphaFoldDB" id="A0A0C3DBT1"/>
<proteinExistence type="predicted"/>
<accession>A0A0C3DBT1</accession>
<sequence length="138" mass="15201">MTSRRGSHWLSQCNLPLHLRAHILPVHSVSRMPILLYTISSIQGPASMLGKSNKSFKRLKYNEGVCDSPTSTHSPLVCSRRPNSTGCPTQHLLLLYPESGRGMGGRCWSLVPIHPFHTLIRATQVQASSKQHSPVPVG</sequence>
<keyword evidence="2" id="KW-1185">Reference proteome</keyword>
<name>A0A0C3DBT1_9AGAM</name>
<dbReference type="HOGENOM" id="CLU_1856489_0_0_1"/>
<evidence type="ECO:0000313" key="2">
    <source>
        <dbReference type="Proteomes" id="UP000053989"/>
    </source>
</evidence>
<gene>
    <name evidence="1" type="ORF">SCLCIDRAFT_1218895</name>
</gene>
<dbReference type="Proteomes" id="UP000053989">
    <property type="component" value="Unassembled WGS sequence"/>
</dbReference>
<organism evidence="1 2">
    <name type="scientific">Scleroderma citrinum Foug A</name>
    <dbReference type="NCBI Taxonomy" id="1036808"/>
    <lineage>
        <taxon>Eukaryota</taxon>
        <taxon>Fungi</taxon>
        <taxon>Dikarya</taxon>
        <taxon>Basidiomycota</taxon>
        <taxon>Agaricomycotina</taxon>
        <taxon>Agaricomycetes</taxon>
        <taxon>Agaricomycetidae</taxon>
        <taxon>Boletales</taxon>
        <taxon>Sclerodermatineae</taxon>
        <taxon>Sclerodermataceae</taxon>
        <taxon>Scleroderma</taxon>
    </lineage>
</organism>